<comment type="caution">
    <text evidence="4">The sequence shown here is derived from an EMBL/GenBank/DDBJ whole genome shotgun (WGS) entry which is preliminary data.</text>
</comment>
<proteinExistence type="inferred from homology"/>
<organism evidence="4 5">
    <name type="scientific">Pseudogulbenkiania ferrooxidans 2002</name>
    <dbReference type="NCBI Taxonomy" id="279714"/>
    <lineage>
        <taxon>Bacteria</taxon>
        <taxon>Pseudomonadati</taxon>
        <taxon>Pseudomonadota</taxon>
        <taxon>Betaproteobacteria</taxon>
        <taxon>Neisseriales</taxon>
        <taxon>Chromobacteriaceae</taxon>
        <taxon>Pseudogulbenkiania</taxon>
    </lineage>
</organism>
<dbReference type="eggNOG" id="COG1853">
    <property type="taxonomic scope" value="Bacteria"/>
</dbReference>
<dbReference type="SUPFAM" id="SSF50475">
    <property type="entry name" value="FMN-binding split barrel"/>
    <property type="match status" value="1"/>
</dbReference>
<evidence type="ECO:0000259" key="3">
    <source>
        <dbReference type="SMART" id="SM00903"/>
    </source>
</evidence>
<sequence>MSTPTPDSALDPRVFRRALGNFATGVTIMTAATPSGAKVGVTANSFNSVSLDPPLVLWSIDKRSGSYAVFDEATHFAVNILAADQIDLSNQFARPKDDKFAGIPYEIGAGGAPLFADCAARFQCEKYQQVDGGDHWILIGKVVAFDDFGRSPLVYHQGTYSMVLPHARMQKKEEDCGTPSSTFQGRLSNNLYYLMTQAVRSYQANYQPKQLSSGLRTSEARMLMVLESDTGLGMTAVQREVAMPLREIEQAEEILKRKGLVCNDGGSYQLTEAGVAQAETLWEIAAKQQDSVFAGFSSEEVETFKKMLKAVIALR</sequence>
<dbReference type="Gene3D" id="2.30.110.10">
    <property type="entry name" value="Electron Transport, Fmn-binding Protein, Chain A"/>
    <property type="match status" value="1"/>
</dbReference>
<evidence type="ECO:0000256" key="1">
    <source>
        <dbReference type="ARBA" id="ARBA00008898"/>
    </source>
</evidence>
<dbReference type="InterPro" id="IPR036388">
    <property type="entry name" value="WH-like_DNA-bd_sf"/>
</dbReference>
<comment type="similarity">
    <text evidence="1">Belongs to the non-flavoprotein flavin reductase family.</text>
</comment>
<dbReference type="InterPro" id="IPR012349">
    <property type="entry name" value="Split_barrel_FMN-bd"/>
</dbReference>
<gene>
    <name evidence="4" type="ORF">FuraDRAFT_2076</name>
</gene>
<dbReference type="GO" id="GO:0010181">
    <property type="term" value="F:FMN binding"/>
    <property type="evidence" value="ECO:0007669"/>
    <property type="project" value="InterPro"/>
</dbReference>
<protein>
    <submittedName>
        <fullName evidence="4">Flavin reductase domain protein FMN-binding</fullName>
    </submittedName>
</protein>
<dbReference type="EMBL" id="ACIS01000005">
    <property type="protein sequence ID" value="EEG08568.1"/>
    <property type="molecule type" value="Genomic_DNA"/>
</dbReference>
<dbReference type="InterPro" id="IPR036390">
    <property type="entry name" value="WH_DNA-bd_sf"/>
</dbReference>
<dbReference type="PANTHER" id="PTHR30466">
    <property type="entry name" value="FLAVIN REDUCTASE"/>
    <property type="match status" value="1"/>
</dbReference>
<dbReference type="InterPro" id="IPR002563">
    <property type="entry name" value="Flavin_Rdtase-like_dom"/>
</dbReference>
<dbReference type="Pfam" id="PF01613">
    <property type="entry name" value="Flavin_Reduct"/>
    <property type="match status" value="1"/>
</dbReference>
<accession>B9Z3Z1</accession>
<dbReference type="AlphaFoldDB" id="B9Z3Z1"/>
<dbReference type="Proteomes" id="UP000003165">
    <property type="component" value="Unassembled WGS sequence"/>
</dbReference>
<reference evidence="4 5" key="1">
    <citation type="submission" date="2009-02" db="EMBL/GenBank/DDBJ databases">
        <title>Sequencing of the draft genome and assembly of Lutiella nitroferrum 2002.</title>
        <authorList>
            <consortium name="US DOE Joint Genome Institute (JGI-PGF)"/>
            <person name="Lucas S."/>
            <person name="Copeland A."/>
            <person name="Lapidus A."/>
            <person name="Glavina del Rio T."/>
            <person name="Tice H."/>
            <person name="Bruce D."/>
            <person name="Goodwin L."/>
            <person name="Pitluck S."/>
            <person name="Larimer F."/>
            <person name="Land M.L."/>
            <person name="Hauser L."/>
            <person name="Coates J.D."/>
        </authorList>
    </citation>
    <scope>NUCLEOTIDE SEQUENCE [LARGE SCALE GENOMIC DNA]</scope>
    <source>
        <strain evidence="4 5">2002</strain>
    </source>
</reference>
<dbReference type="NCBIfam" id="NF045919">
    <property type="entry name" value="HphnlacHdxRed"/>
    <property type="match status" value="1"/>
</dbReference>
<evidence type="ECO:0000256" key="2">
    <source>
        <dbReference type="ARBA" id="ARBA00023002"/>
    </source>
</evidence>
<dbReference type="SMART" id="SM00903">
    <property type="entry name" value="Flavin_Reduct"/>
    <property type="match status" value="1"/>
</dbReference>
<name>B9Z3Z1_9NEIS</name>
<dbReference type="PANTHER" id="PTHR30466:SF11">
    <property type="entry name" value="FLAVIN-DEPENDENT MONOOXYGENASE, REDUCTASE SUBUNIT HSAB"/>
    <property type="match status" value="1"/>
</dbReference>
<keyword evidence="5" id="KW-1185">Reference proteome</keyword>
<dbReference type="Gene3D" id="1.10.10.10">
    <property type="entry name" value="Winged helix-like DNA-binding domain superfamily/Winged helix DNA-binding domain"/>
    <property type="match status" value="1"/>
</dbReference>
<dbReference type="SUPFAM" id="SSF46785">
    <property type="entry name" value="Winged helix' DNA-binding domain"/>
    <property type="match status" value="1"/>
</dbReference>
<dbReference type="GO" id="GO:0042602">
    <property type="term" value="F:riboflavin reductase (NADPH) activity"/>
    <property type="evidence" value="ECO:0007669"/>
    <property type="project" value="TreeGrafter"/>
</dbReference>
<evidence type="ECO:0000313" key="5">
    <source>
        <dbReference type="Proteomes" id="UP000003165"/>
    </source>
</evidence>
<dbReference type="InterPro" id="IPR050268">
    <property type="entry name" value="NADH-dep_flavin_reductase"/>
</dbReference>
<dbReference type="RefSeq" id="WP_008954096.1">
    <property type="nucleotide sequence ID" value="NZ_ACIS01000005.1"/>
</dbReference>
<keyword evidence="2" id="KW-0560">Oxidoreductase</keyword>
<feature type="domain" description="Flavin reductase like" evidence="3">
    <location>
        <begin position="19"/>
        <end position="162"/>
    </location>
</feature>
<evidence type="ECO:0000313" key="4">
    <source>
        <dbReference type="EMBL" id="EEG08568.1"/>
    </source>
</evidence>